<reference evidence="1 2" key="1">
    <citation type="submission" date="2022-03" db="EMBL/GenBank/DDBJ databases">
        <title>Hymenobactersp. isolated from the air.</title>
        <authorList>
            <person name="Won M."/>
            <person name="Kwon S.-W."/>
        </authorList>
    </citation>
    <scope>NUCLEOTIDE SEQUENCE [LARGE SCALE GENOMIC DNA]</scope>
    <source>
        <strain evidence="1 2">KACC 21982</strain>
    </source>
</reference>
<keyword evidence="2" id="KW-1185">Reference proteome</keyword>
<dbReference type="EMBL" id="CP094669">
    <property type="protein sequence ID" value="UOG77063.1"/>
    <property type="molecule type" value="Genomic_DNA"/>
</dbReference>
<dbReference type="RefSeq" id="WP_243802514.1">
    <property type="nucleotide sequence ID" value="NZ_CP094669.1"/>
</dbReference>
<protein>
    <submittedName>
        <fullName evidence="1">Murein L,D-transpeptidase catalytic domain family protein</fullName>
    </submittedName>
</protein>
<dbReference type="PANTHER" id="PTHR38477:SF1">
    <property type="entry name" value="MUREIN L,D-TRANSPEPTIDASE CATALYTIC DOMAIN FAMILY PROTEIN"/>
    <property type="match status" value="1"/>
</dbReference>
<dbReference type="PANTHER" id="PTHR38477">
    <property type="entry name" value="HYPOTHETICAL EXPORTED PROTEIN"/>
    <property type="match status" value="1"/>
</dbReference>
<evidence type="ECO:0000313" key="1">
    <source>
        <dbReference type="EMBL" id="UOG77063.1"/>
    </source>
</evidence>
<sequence length="219" mass="24084">MAAFEQHVLTSYTKAKLVNYGLPANVYREALMGYYRLSQSGQASASRQTLTVVDFERPSREKRLWVIDLKNQTVLFHTLVAHGKNTGADLARTFSNREGSEMSSLGFYTTGATYQGKHGLSLKLNGRDPGYNTNAYNRAVVVHGADYVSEQFVRQHGRLGRSQGCPALPVNQSAAIIQAIKGGTVLYVHGPNEVSYRSEWLQLDPALLAFAQQQGLTGS</sequence>
<proteinExistence type="predicted"/>
<organism evidence="1 2">
    <name type="scientific">Hymenobacter tibetensis</name>
    <dbReference type="NCBI Taxonomy" id="497967"/>
    <lineage>
        <taxon>Bacteria</taxon>
        <taxon>Pseudomonadati</taxon>
        <taxon>Bacteroidota</taxon>
        <taxon>Cytophagia</taxon>
        <taxon>Cytophagales</taxon>
        <taxon>Hymenobacteraceae</taxon>
        <taxon>Hymenobacter</taxon>
    </lineage>
</organism>
<dbReference type="Pfam" id="PF13645">
    <property type="entry name" value="YkuD_2"/>
    <property type="match status" value="1"/>
</dbReference>
<name>A0ABY4DAD7_9BACT</name>
<dbReference type="InterPro" id="IPR032676">
    <property type="entry name" value="YkuD_2"/>
</dbReference>
<accession>A0ABY4DAD7</accession>
<gene>
    <name evidence="1" type="ORF">MTX78_10765</name>
</gene>
<dbReference type="Proteomes" id="UP000831113">
    <property type="component" value="Chromosome"/>
</dbReference>
<evidence type="ECO:0000313" key="2">
    <source>
        <dbReference type="Proteomes" id="UP000831113"/>
    </source>
</evidence>